<feature type="chain" id="PRO_5002732537" evidence="3">
    <location>
        <begin position="20"/>
        <end position="467"/>
    </location>
</feature>
<feature type="domain" description="C-type lectin" evidence="5">
    <location>
        <begin position="190"/>
        <end position="312"/>
    </location>
</feature>
<dbReference type="InterPro" id="IPR016187">
    <property type="entry name" value="CTDL_fold"/>
</dbReference>
<dbReference type="AlphaFoldDB" id="A8X3K2"/>
<dbReference type="WormBase" id="CBG07167">
    <property type="protein sequence ID" value="CBP46647"/>
    <property type="gene ID" value="WBGene00029307"/>
</dbReference>
<organism evidence="6 7">
    <name type="scientific">Caenorhabditis briggsae</name>
    <dbReference type="NCBI Taxonomy" id="6238"/>
    <lineage>
        <taxon>Eukaryota</taxon>
        <taxon>Metazoa</taxon>
        <taxon>Ecdysozoa</taxon>
        <taxon>Nematoda</taxon>
        <taxon>Chromadorea</taxon>
        <taxon>Rhabditida</taxon>
        <taxon>Rhabditina</taxon>
        <taxon>Rhabditomorpha</taxon>
        <taxon>Rhabditoidea</taxon>
        <taxon>Rhabditidae</taxon>
        <taxon>Peloderinae</taxon>
        <taxon>Caenorhabditis</taxon>
    </lineage>
</organism>
<dbReference type="InterPro" id="IPR050976">
    <property type="entry name" value="Snaclec"/>
</dbReference>
<proteinExistence type="predicted"/>
<keyword evidence="1" id="KW-1015">Disulfide bond</keyword>
<sequence length="467" mass="53144">MNFSIFLYFSLFSLGYSVTQKSCPRGFELYKNKKCLKFAQTSLKHLEAEQQCRSYGGHLFTVNNAIVRFLKFEIFEFSLNRKIRKFQDNRAINDLASNHGLAYIWMGMYCFGNQTNLCYLDDGSGPIKYSNFNPGFPRIDTERSGCVFMETFGNDIGRWSTSPCEWTGLWYVCEAPTTVDDPHPDCIHNYDGNCYYPSFELNIPVMNRTFYATESICHTHSMELLSIHSREEVDYIKSLYNGTDINQVSLGAHAIVPDEFAWTDGTKFKYENFDPLSTAKGNCLTMNVGNDREDNGMWYQTICQTIQDFVCVRKAGKATVGVEDEVEAAEDQDLEEENEKVVNPKFQMVKSSKTINLAEVSHCNTTLFLAPGTITSIDYPNQSPRSMLCTWKIAVLGAFRLGLYFTDFSVYEPVFVYSSNGTLLSFNQFDHDPFSVLAPSNVITITHDSVKDAQYQKHGFSATILPF</sequence>
<dbReference type="InterPro" id="IPR016186">
    <property type="entry name" value="C-type_lectin-like/link_sf"/>
</dbReference>
<dbReference type="CDD" id="cd00037">
    <property type="entry name" value="CLECT"/>
    <property type="match status" value="2"/>
</dbReference>
<dbReference type="SMART" id="SM00042">
    <property type="entry name" value="CUB"/>
    <property type="match status" value="1"/>
</dbReference>
<dbReference type="CDD" id="cd00041">
    <property type="entry name" value="CUB"/>
    <property type="match status" value="1"/>
</dbReference>
<dbReference type="SUPFAM" id="SSF49854">
    <property type="entry name" value="Spermadhesin, CUB domain"/>
    <property type="match status" value="1"/>
</dbReference>
<reference evidence="6 7" key="2">
    <citation type="journal article" date="2011" name="PLoS Genet.">
        <title>Caenorhabditis briggsae recombinant inbred line genotypes reveal inter-strain incompatibility and the evolution of recombination.</title>
        <authorList>
            <person name="Ross J.A."/>
            <person name="Koboldt D.C."/>
            <person name="Staisch J.E."/>
            <person name="Chamberlin H.M."/>
            <person name="Gupta B.P."/>
            <person name="Miller R.D."/>
            <person name="Baird S.E."/>
            <person name="Haag E.S."/>
        </authorList>
    </citation>
    <scope>NUCLEOTIDE SEQUENCE [LARGE SCALE GENOMIC DNA]</scope>
    <source>
        <strain evidence="6 7">AF16</strain>
    </source>
</reference>
<accession>A8X3K2</accession>
<dbReference type="InterPro" id="IPR000859">
    <property type="entry name" value="CUB_dom"/>
</dbReference>
<dbReference type="HOGENOM" id="CLU_037161_0_0_1"/>
<name>A8X3K2_CAEBR</name>
<evidence type="ECO:0000259" key="5">
    <source>
        <dbReference type="PROSITE" id="PS50041"/>
    </source>
</evidence>
<dbReference type="KEGG" id="cbr:CBG_07167"/>
<gene>
    <name evidence="6 8" type="ORF">CBG07167</name>
    <name evidence="6" type="ORF">CBG_07167</name>
</gene>
<keyword evidence="7" id="KW-1185">Reference proteome</keyword>
<reference evidence="6 7" key="1">
    <citation type="journal article" date="2003" name="PLoS Biol.">
        <title>The genome sequence of Caenorhabditis briggsae: a platform for comparative genomics.</title>
        <authorList>
            <person name="Stein L.D."/>
            <person name="Bao Z."/>
            <person name="Blasiar D."/>
            <person name="Blumenthal T."/>
            <person name="Brent M.R."/>
            <person name="Chen N."/>
            <person name="Chinwalla A."/>
            <person name="Clarke L."/>
            <person name="Clee C."/>
            <person name="Coghlan A."/>
            <person name="Coulson A."/>
            <person name="D'Eustachio P."/>
            <person name="Fitch D.H."/>
            <person name="Fulton L.A."/>
            <person name="Fulton R.E."/>
            <person name="Griffiths-Jones S."/>
            <person name="Harris T.W."/>
            <person name="Hillier L.W."/>
            <person name="Kamath R."/>
            <person name="Kuwabara P.E."/>
            <person name="Mardis E.R."/>
            <person name="Marra M.A."/>
            <person name="Miner T.L."/>
            <person name="Minx P."/>
            <person name="Mullikin J.C."/>
            <person name="Plumb R.W."/>
            <person name="Rogers J."/>
            <person name="Schein J.E."/>
            <person name="Sohrmann M."/>
            <person name="Spieth J."/>
            <person name="Stajich J.E."/>
            <person name="Wei C."/>
            <person name="Willey D."/>
            <person name="Wilson R.K."/>
            <person name="Durbin R."/>
            <person name="Waterston R.H."/>
        </authorList>
    </citation>
    <scope>NUCLEOTIDE SEQUENCE [LARGE SCALE GENOMIC DNA]</scope>
    <source>
        <strain evidence="6 7">AF16</strain>
    </source>
</reference>
<dbReference type="RefSeq" id="XP_045093378.1">
    <property type="nucleotide sequence ID" value="XM_045243166.1"/>
</dbReference>
<dbReference type="PROSITE" id="PS50041">
    <property type="entry name" value="C_TYPE_LECTIN_2"/>
    <property type="match status" value="2"/>
</dbReference>
<dbReference type="InterPro" id="IPR035914">
    <property type="entry name" value="Sperma_CUB_dom_sf"/>
</dbReference>
<feature type="domain" description="CUB" evidence="4">
    <location>
        <begin position="363"/>
        <end position="467"/>
    </location>
</feature>
<protein>
    <submittedName>
        <fullName evidence="6">Protein CBG07167</fullName>
    </submittedName>
</protein>
<evidence type="ECO:0000256" key="2">
    <source>
        <dbReference type="PROSITE-ProRule" id="PRU00059"/>
    </source>
</evidence>
<dbReference type="PROSITE" id="PS01180">
    <property type="entry name" value="CUB"/>
    <property type="match status" value="1"/>
</dbReference>
<dbReference type="InterPro" id="IPR001304">
    <property type="entry name" value="C-type_lectin-like"/>
</dbReference>
<feature type="signal peptide" evidence="3">
    <location>
        <begin position="1"/>
        <end position="19"/>
    </location>
</feature>
<dbReference type="EMBL" id="HE600957">
    <property type="protein sequence ID" value="CAP27212.2"/>
    <property type="molecule type" value="Genomic_DNA"/>
</dbReference>
<dbReference type="Pfam" id="PF00431">
    <property type="entry name" value="CUB"/>
    <property type="match status" value="1"/>
</dbReference>
<dbReference type="OMA" id="HTHSMEL"/>
<evidence type="ECO:0000259" key="4">
    <source>
        <dbReference type="PROSITE" id="PS01180"/>
    </source>
</evidence>
<evidence type="ECO:0000313" key="7">
    <source>
        <dbReference type="Proteomes" id="UP000008549"/>
    </source>
</evidence>
<keyword evidence="3" id="KW-0732">Signal</keyword>
<dbReference type="Proteomes" id="UP000008549">
    <property type="component" value="Unassembled WGS sequence"/>
</dbReference>
<dbReference type="Gene3D" id="2.60.120.290">
    <property type="entry name" value="Spermadhesin, CUB domain"/>
    <property type="match status" value="1"/>
</dbReference>
<dbReference type="SMART" id="SM00034">
    <property type="entry name" value="CLECT"/>
    <property type="match status" value="2"/>
</dbReference>
<dbReference type="eggNOG" id="KOG4297">
    <property type="taxonomic scope" value="Eukaryota"/>
</dbReference>
<comment type="caution">
    <text evidence="2">Lacks conserved residue(s) required for the propagation of feature annotation.</text>
</comment>
<evidence type="ECO:0000313" key="8">
    <source>
        <dbReference type="WormBase" id="CBG07167"/>
    </source>
</evidence>
<dbReference type="PANTHER" id="PTHR22991">
    <property type="entry name" value="PROTEIN CBG13490"/>
    <property type="match status" value="1"/>
</dbReference>
<evidence type="ECO:0000256" key="3">
    <source>
        <dbReference type="SAM" id="SignalP"/>
    </source>
</evidence>
<dbReference type="PANTHER" id="PTHR22991:SF43">
    <property type="entry name" value="C-TYPE LECTIN-RELATED"/>
    <property type="match status" value="1"/>
</dbReference>
<dbReference type="Pfam" id="PF00059">
    <property type="entry name" value="Lectin_C"/>
    <property type="match status" value="2"/>
</dbReference>
<evidence type="ECO:0000256" key="1">
    <source>
        <dbReference type="ARBA" id="ARBA00023157"/>
    </source>
</evidence>
<dbReference type="Gene3D" id="3.10.100.10">
    <property type="entry name" value="Mannose-Binding Protein A, subunit A"/>
    <property type="match status" value="2"/>
</dbReference>
<dbReference type="CTD" id="8574270"/>
<dbReference type="InParanoid" id="A8X3K2"/>
<dbReference type="GeneID" id="8574270"/>
<dbReference type="SUPFAM" id="SSF56436">
    <property type="entry name" value="C-type lectin-like"/>
    <property type="match status" value="2"/>
</dbReference>
<evidence type="ECO:0000313" key="6">
    <source>
        <dbReference type="EMBL" id="CAP27212.2"/>
    </source>
</evidence>
<feature type="domain" description="C-type lectin" evidence="5">
    <location>
        <begin position="31"/>
        <end position="165"/>
    </location>
</feature>